<proteinExistence type="predicted"/>
<evidence type="ECO:0000256" key="2">
    <source>
        <dbReference type="ARBA" id="ARBA00023065"/>
    </source>
</evidence>
<dbReference type="EMBL" id="CAJVPZ010007843">
    <property type="protein sequence ID" value="CAG8591248.1"/>
    <property type="molecule type" value="Genomic_DNA"/>
</dbReference>
<dbReference type="GO" id="GO:0006811">
    <property type="term" value="P:monoatomic ion transport"/>
    <property type="evidence" value="ECO:0007669"/>
    <property type="project" value="UniProtKB-KW"/>
</dbReference>
<dbReference type="InterPro" id="IPR050794">
    <property type="entry name" value="CPA2_transporter"/>
</dbReference>
<evidence type="ECO:0000313" key="4">
    <source>
        <dbReference type="Proteomes" id="UP000789396"/>
    </source>
</evidence>
<gene>
    <name evidence="3" type="ORF">RFULGI_LOCUS6238</name>
</gene>
<name>A0A9N9C6Y3_9GLOM</name>
<organism evidence="3 4">
    <name type="scientific">Racocetra fulgida</name>
    <dbReference type="NCBI Taxonomy" id="60492"/>
    <lineage>
        <taxon>Eukaryota</taxon>
        <taxon>Fungi</taxon>
        <taxon>Fungi incertae sedis</taxon>
        <taxon>Mucoromycota</taxon>
        <taxon>Glomeromycotina</taxon>
        <taxon>Glomeromycetes</taxon>
        <taxon>Diversisporales</taxon>
        <taxon>Gigasporaceae</taxon>
        <taxon>Racocetra</taxon>
    </lineage>
</organism>
<dbReference type="Proteomes" id="UP000789396">
    <property type="component" value="Unassembled WGS sequence"/>
</dbReference>
<sequence length="386" mass="43110">MVGFRLLAIKTTDQSDSNPNRDLKSITIRLIELTQRTSMAMKFHDLPDTPQEMDIFSAFGQTIPMVVDSMPVVAALKNFCHENAENVNLVIIPWGGAGEIKDTQNENTKVHITRDKKNCCHENAISSISVMIPCCGVSEIKDSDTSNENVENHIADEKDFTSPQIAKLVQTIFNEIKIYASVGVFVDRGLSSAISATTFSDPTECLRVFVPFFGGADDREAITFALRLLEYPNVDVTVLRIKKSVNPTENNVMPKTQQIVDELNGCPSHVRSMSTINSNYAALQDSKDDELIWTNVRSKENRPHLCCTEINSFTPIQDAIKEAKNHCHERKYLVILGRNRYSTVNESHHSRYGNDTYQSLGYVAEAFLAGGIIPSLLVLEAKHVEQ</sequence>
<keyword evidence="4" id="KW-1185">Reference proteome</keyword>
<evidence type="ECO:0000256" key="1">
    <source>
        <dbReference type="ARBA" id="ARBA00022448"/>
    </source>
</evidence>
<protein>
    <submittedName>
        <fullName evidence="3">7982_t:CDS:1</fullName>
    </submittedName>
</protein>
<dbReference type="OrthoDB" id="2687058at2759"/>
<comment type="caution">
    <text evidence="3">The sequence shown here is derived from an EMBL/GenBank/DDBJ whole genome shotgun (WGS) entry which is preliminary data.</text>
</comment>
<dbReference type="AlphaFoldDB" id="A0A9N9C6Y3"/>
<reference evidence="3" key="1">
    <citation type="submission" date="2021-06" db="EMBL/GenBank/DDBJ databases">
        <authorList>
            <person name="Kallberg Y."/>
            <person name="Tangrot J."/>
            <person name="Rosling A."/>
        </authorList>
    </citation>
    <scope>NUCLEOTIDE SEQUENCE</scope>
    <source>
        <strain evidence="3">IN212</strain>
    </source>
</reference>
<keyword evidence="1" id="KW-0813">Transport</keyword>
<dbReference type="PANTHER" id="PTHR32468:SF0">
    <property type="entry name" value="K(+)_H(+) ANTIPORTER 1"/>
    <property type="match status" value="1"/>
</dbReference>
<dbReference type="PANTHER" id="PTHR32468">
    <property type="entry name" value="CATION/H + ANTIPORTER"/>
    <property type="match status" value="1"/>
</dbReference>
<keyword evidence="2" id="KW-0406">Ion transport</keyword>
<evidence type="ECO:0000313" key="3">
    <source>
        <dbReference type="EMBL" id="CAG8591248.1"/>
    </source>
</evidence>
<accession>A0A9N9C6Y3</accession>